<evidence type="ECO:0000313" key="3">
    <source>
        <dbReference type="Proteomes" id="UP000247702"/>
    </source>
</evidence>
<evidence type="ECO:0000256" key="1">
    <source>
        <dbReference type="SAM" id="MobiDB-lite"/>
    </source>
</evidence>
<accession>A0A2Z6SEW2</accession>
<evidence type="ECO:0000313" key="2">
    <source>
        <dbReference type="EMBL" id="GBC08352.1"/>
    </source>
</evidence>
<proteinExistence type="predicted"/>
<dbReference type="EMBL" id="BEXD01004210">
    <property type="protein sequence ID" value="GBC08352.1"/>
    <property type="molecule type" value="Genomic_DNA"/>
</dbReference>
<protein>
    <submittedName>
        <fullName evidence="2">Uncharacterized protein</fullName>
    </submittedName>
</protein>
<name>A0A2Z6SEW2_9GLOM</name>
<dbReference type="AlphaFoldDB" id="A0A2Z6SEW2"/>
<reference evidence="2 3" key="1">
    <citation type="submission" date="2017-11" db="EMBL/GenBank/DDBJ databases">
        <title>The genome of Rhizophagus clarus HR1 reveals common genetic basis of auxotrophy among arbuscular mycorrhizal fungi.</title>
        <authorList>
            <person name="Kobayashi Y."/>
        </authorList>
    </citation>
    <scope>NUCLEOTIDE SEQUENCE [LARGE SCALE GENOMIC DNA]</scope>
    <source>
        <strain evidence="2 3">HR1</strain>
    </source>
</reference>
<keyword evidence="3" id="KW-1185">Reference proteome</keyword>
<organism evidence="2 3">
    <name type="scientific">Rhizophagus clarus</name>
    <dbReference type="NCBI Taxonomy" id="94130"/>
    <lineage>
        <taxon>Eukaryota</taxon>
        <taxon>Fungi</taxon>
        <taxon>Fungi incertae sedis</taxon>
        <taxon>Mucoromycota</taxon>
        <taxon>Glomeromycotina</taxon>
        <taxon>Glomeromycetes</taxon>
        <taxon>Glomerales</taxon>
        <taxon>Glomeraceae</taxon>
        <taxon>Rhizophagus</taxon>
    </lineage>
</organism>
<dbReference type="STRING" id="94130.A0A2Z6SEW2"/>
<gene>
    <name evidence="2" type="ORF">RclHR1_08050008</name>
</gene>
<comment type="caution">
    <text evidence="2">The sequence shown here is derived from an EMBL/GenBank/DDBJ whole genome shotgun (WGS) entry which is preliminary data.</text>
</comment>
<feature type="compositionally biased region" description="Polar residues" evidence="1">
    <location>
        <begin position="689"/>
        <end position="699"/>
    </location>
</feature>
<dbReference type="Proteomes" id="UP000247702">
    <property type="component" value="Unassembled WGS sequence"/>
</dbReference>
<feature type="region of interest" description="Disordered" evidence="1">
    <location>
        <begin position="679"/>
        <end position="699"/>
    </location>
</feature>
<sequence>MKKEFFRGVTKSIKRKSSNFFFAKYLDEMSKFAVNNTEVLNSIRKYFDGDLTWRVHIDSLVVWLGTQNISISGKDLSKLIQEHKDEFEINKTLKNSIEVKLKKVIAPVFNGNSTGNGSYIKDMIELQAEFLGPRLQKNINSELNTESLFYGETIKGSSTVHPMRVPLPISSQPKTPQNRSIEQTFPKNIARESKALECAKKYLNSCLVDSIYDLEQHMKSNCAINESGFQNFLREYEEFFHIFSERGITCIKLANPSIKITESSNTMIKRRFSQTERLIKDYIIRQGRDEGVSSTELSISLRGMEGCISDELEEFLKNCKDPFECFLKNEDYYLKLKPQPSIPVVSTLPNTDSNKNKSSILKLVREFLVKQTIASATEIKEHLKTYKNLSTFSISEFSNSYSNELKSKNIDGNLYLRLKPTDDNIISYIRRYLFEFGKTKLSAMEDYLKRQNMYPRSNLKDFLHPLSDFKLTGDFELHIQSHNVDIARHLRQFLKGNGEVLISLVYDFLNKRNIYLDCKLIEFLENYPEFILSQGPIDILVKYSTAPNEISPKEFVRKYVIFEDGKVPLHVLVSHLNWNGTFPEFKLIELIRNSEEFSLEKSENETWVIMENAYGALKLNTTINDNVGSTDKFISPNEITAIKSNQITIPNAQIPKDQEKTSLEKSIIDINTKSLESRTHISSEVGKSAPQSPVQLEPSKIQSTKPAQLEFKTPTPSQSITLSPTSVQSLKISKSEISSVINEQVSKPILTETLISMQMDRLNNQPKKTRNTENDIQELIIRDESSIGDMSYQSHLFCHSLLETKRSLFNSYTSLGTFESMPNEIIYLDGKYPFSMIITGLPNSGVSQTKNTILEGFLIKNTRLGKLNSPLSALIFRYDNSVMTLPCESAFVATPAKHSRMFDQDTRAEKVIILVTLSNYQSMLKLYANIGNCEVIPLLFSENDLTSNDIKSWINIEGEDAQIHEQVKELINDTLYFCTNGQFNYTEFCIQLYNGCINNPRMKTFLKTRLGKLDSFIVEKLKDNLNLQKSFTDKFVSLKELFQPGVAVIVDLSDPLLGAKIASELFNIILGIYIRCNLSTVETEPYVHKLVVLDEAHKFLVADTSLAITIHHLQSYPQYHKVSLIITTYEPTLIPIPIISQSNILLLHHFSSPLWSQFLLQHIPFPEVNFEKLLSKVMKLKVGKMIVFCPHSNNDFGLNNSDKEKNANNYFNSWNNSSSHIIILRKRITFA</sequence>